<reference evidence="2" key="1">
    <citation type="submission" date="2012-11" db="EMBL/GenBank/DDBJ databases">
        <authorList>
            <person name="Lucero-Rivera Y.E."/>
            <person name="Tovar-Ramirez D."/>
        </authorList>
    </citation>
    <scope>NUCLEOTIDE SEQUENCE [LARGE SCALE GENOMIC DNA]</scope>
    <source>
        <strain evidence="2">Araruama</strain>
    </source>
</reference>
<dbReference type="SUPFAM" id="SSF51126">
    <property type="entry name" value="Pectin lyase-like"/>
    <property type="match status" value="1"/>
</dbReference>
<feature type="non-terminal residue" evidence="1">
    <location>
        <position position="1"/>
    </location>
</feature>
<comment type="caution">
    <text evidence="1">The sequence shown here is derived from an EMBL/GenBank/DDBJ whole genome shotgun (WGS) entry which is preliminary data.</text>
</comment>
<dbReference type="InterPro" id="IPR011050">
    <property type="entry name" value="Pectin_lyase_fold/virulence"/>
</dbReference>
<dbReference type="Proteomes" id="UP000189670">
    <property type="component" value="Unassembled WGS sequence"/>
</dbReference>
<accession>A0A1V1NRT2</accession>
<dbReference type="EMBL" id="ATBP01002978">
    <property type="protein sequence ID" value="ETR65290.1"/>
    <property type="molecule type" value="Genomic_DNA"/>
</dbReference>
<evidence type="ECO:0000313" key="2">
    <source>
        <dbReference type="Proteomes" id="UP000189670"/>
    </source>
</evidence>
<sequence length="113" mass="11809">GPGGTAELKAKDSVLFQGENSKGYASAIKVASISENDGAGEAGNILIEAKNISFLDGAWLDSSSEGMGNGGTITLQAEDTVLFVGKGVMAMAVLCSPVRDLKRTCWRWGKFTH</sequence>
<dbReference type="AlphaFoldDB" id="A0A1V1NRT2"/>
<organism evidence="1 2">
    <name type="scientific">Candidatus Magnetoglobus multicellularis str. Araruama</name>
    <dbReference type="NCBI Taxonomy" id="890399"/>
    <lineage>
        <taxon>Bacteria</taxon>
        <taxon>Pseudomonadati</taxon>
        <taxon>Thermodesulfobacteriota</taxon>
        <taxon>Desulfobacteria</taxon>
        <taxon>Desulfobacterales</taxon>
        <taxon>Desulfobacteraceae</taxon>
        <taxon>Candidatus Magnetoglobus</taxon>
    </lineage>
</organism>
<name>A0A1V1NRT2_9BACT</name>
<gene>
    <name evidence="1" type="ORF">OMM_14484</name>
</gene>
<protein>
    <submittedName>
        <fullName evidence="1">Uncharacterized protein</fullName>
    </submittedName>
</protein>
<evidence type="ECO:0000313" key="1">
    <source>
        <dbReference type="EMBL" id="ETR65290.1"/>
    </source>
</evidence>
<proteinExistence type="predicted"/>